<evidence type="ECO:0000313" key="3">
    <source>
        <dbReference type="Proteomes" id="UP000501534"/>
    </source>
</evidence>
<accession>A0A6M4GYJ4</accession>
<name>A0A6M4GYJ4_9PROT</name>
<keyword evidence="3" id="KW-1185">Reference proteome</keyword>
<reference evidence="2 3" key="1">
    <citation type="submission" date="2020-04" db="EMBL/GenBank/DDBJ databases">
        <title>Usitatibacter rugosus gen. nov., sp. nov. and Usitatibacter palustris sp. nov., novel members of Usitatibacteraceae fam. nov. within the order Nitrosomonadales isolated from soil.</title>
        <authorList>
            <person name="Huber K.J."/>
            <person name="Neumann-Schaal M."/>
            <person name="Geppert A."/>
            <person name="Luckner M."/>
            <person name="Wanner G."/>
            <person name="Overmann J."/>
        </authorList>
    </citation>
    <scope>NUCLEOTIDE SEQUENCE [LARGE SCALE GENOMIC DNA]</scope>
    <source>
        <strain evidence="2 3">0125_3</strain>
    </source>
</reference>
<gene>
    <name evidence="2" type="ORF">DSM104443_01661</name>
</gene>
<proteinExistence type="predicted"/>
<feature type="signal peptide" evidence="1">
    <location>
        <begin position="1"/>
        <end position="18"/>
    </location>
</feature>
<organism evidence="2 3">
    <name type="scientific">Usitatibacter rugosus</name>
    <dbReference type="NCBI Taxonomy" id="2732067"/>
    <lineage>
        <taxon>Bacteria</taxon>
        <taxon>Pseudomonadati</taxon>
        <taxon>Pseudomonadota</taxon>
        <taxon>Betaproteobacteria</taxon>
        <taxon>Nitrosomonadales</taxon>
        <taxon>Usitatibacteraceae</taxon>
        <taxon>Usitatibacter</taxon>
    </lineage>
</organism>
<evidence type="ECO:0000256" key="1">
    <source>
        <dbReference type="SAM" id="SignalP"/>
    </source>
</evidence>
<keyword evidence="1" id="KW-0732">Signal</keyword>
<dbReference type="EMBL" id="CP053069">
    <property type="protein sequence ID" value="QJR10597.1"/>
    <property type="molecule type" value="Genomic_DNA"/>
</dbReference>
<sequence>MRILLASLGLLVATIAAADVVAPGTGLPNRTPEQLTVQWWQWAMSVPGSSSPVNDPTGANCAAGQNGDVWFLAGGFGSSKVRRTCEVPAGKFLFFPILQKGDRSRTCDAARAGARLKMTDALELTAEIDGVPIANPKRFRVSSQECFDVYGKVSPMLGKAEPYPSASDGYWLLVTPPSKGRHVIKFTARYGSVIANGLEQDVEYELKVN</sequence>
<dbReference type="Proteomes" id="UP000501534">
    <property type="component" value="Chromosome"/>
</dbReference>
<dbReference type="RefSeq" id="WP_171091231.1">
    <property type="nucleotide sequence ID" value="NZ_CP053069.1"/>
</dbReference>
<dbReference type="KEGG" id="uru:DSM104443_01661"/>
<feature type="chain" id="PRO_5026842972" evidence="1">
    <location>
        <begin position="19"/>
        <end position="209"/>
    </location>
</feature>
<evidence type="ECO:0000313" key="2">
    <source>
        <dbReference type="EMBL" id="QJR10597.1"/>
    </source>
</evidence>
<protein>
    <submittedName>
        <fullName evidence="2">Uncharacterized protein</fullName>
    </submittedName>
</protein>
<dbReference type="AlphaFoldDB" id="A0A6M4GYJ4"/>